<evidence type="ECO:0000313" key="1">
    <source>
        <dbReference type="EMBL" id="KIJ31608.1"/>
    </source>
</evidence>
<gene>
    <name evidence="1" type="ORF">M422DRAFT_266639</name>
</gene>
<organism evidence="1 2">
    <name type="scientific">Sphaerobolus stellatus (strain SS14)</name>
    <dbReference type="NCBI Taxonomy" id="990650"/>
    <lineage>
        <taxon>Eukaryota</taxon>
        <taxon>Fungi</taxon>
        <taxon>Dikarya</taxon>
        <taxon>Basidiomycota</taxon>
        <taxon>Agaricomycotina</taxon>
        <taxon>Agaricomycetes</taxon>
        <taxon>Phallomycetidae</taxon>
        <taxon>Geastrales</taxon>
        <taxon>Sphaerobolaceae</taxon>
        <taxon>Sphaerobolus</taxon>
    </lineage>
</organism>
<dbReference type="OrthoDB" id="2804471at2759"/>
<keyword evidence="2" id="KW-1185">Reference proteome</keyword>
<dbReference type="AlphaFoldDB" id="A0A0C9TNK4"/>
<name>A0A0C9TNK4_SPHS4</name>
<reference evidence="1 2" key="1">
    <citation type="submission" date="2014-06" db="EMBL/GenBank/DDBJ databases">
        <title>Evolutionary Origins and Diversification of the Mycorrhizal Mutualists.</title>
        <authorList>
            <consortium name="DOE Joint Genome Institute"/>
            <consortium name="Mycorrhizal Genomics Consortium"/>
            <person name="Kohler A."/>
            <person name="Kuo A."/>
            <person name="Nagy L.G."/>
            <person name="Floudas D."/>
            <person name="Copeland A."/>
            <person name="Barry K.W."/>
            <person name="Cichocki N."/>
            <person name="Veneault-Fourrey C."/>
            <person name="LaButti K."/>
            <person name="Lindquist E.A."/>
            <person name="Lipzen A."/>
            <person name="Lundell T."/>
            <person name="Morin E."/>
            <person name="Murat C."/>
            <person name="Riley R."/>
            <person name="Ohm R."/>
            <person name="Sun H."/>
            <person name="Tunlid A."/>
            <person name="Henrissat B."/>
            <person name="Grigoriev I.V."/>
            <person name="Hibbett D.S."/>
            <person name="Martin F."/>
        </authorList>
    </citation>
    <scope>NUCLEOTIDE SEQUENCE [LARGE SCALE GENOMIC DNA]</scope>
    <source>
        <strain evidence="1 2">SS14</strain>
    </source>
</reference>
<sequence length="224" mass="24888">MSYLGLALPKIVLSSTTNPPQILLTLTRGSLLNIVVLLTDGITVAVSFIRTWGEHKSSSLLKDIRANGNKSLSVLLFQQGVIRFIIIFTWTLEGSVTEKVLNPNFAGVDLPLEDVISAIHITRFILQLKQERQYSSCTSPSKLCWVANIPRSPRRKLRATVCRLSEDVVEEFGAEDNTLIFVSHYPNEDSAQKAFGSSVHQGRPQHTRGYPAALRMQMSVTEHG</sequence>
<dbReference type="HOGENOM" id="CLU_1235721_0_0_1"/>
<dbReference type="EMBL" id="KN837239">
    <property type="protein sequence ID" value="KIJ31608.1"/>
    <property type="molecule type" value="Genomic_DNA"/>
</dbReference>
<dbReference type="Proteomes" id="UP000054279">
    <property type="component" value="Unassembled WGS sequence"/>
</dbReference>
<protein>
    <submittedName>
        <fullName evidence="1">Unplaced genomic scaffold SPHSTscaffold_164, whole genome shotgun sequence</fullName>
    </submittedName>
</protein>
<evidence type="ECO:0000313" key="2">
    <source>
        <dbReference type="Proteomes" id="UP000054279"/>
    </source>
</evidence>
<accession>A0A0C9TNK4</accession>
<proteinExistence type="predicted"/>